<keyword evidence="7" id="KW-1185">Reference proteome</keyword>
<evidence type="ECO:0000313" key="7">
    <source>
        <dbReference type="Proteomes" id="UP000006866"/>
    </source>
</evidence>
<proteinExistence type="predicted"/>
<dbReference type="PATRIC" id="fig|572479.3.peg.1627"/>
<dbReference type="KEGG" id="hpk:Hprae_1607"/>
<evidence type="ECO:0000259" key="5">
    <source>
        <dbReference type="Pfam" id="PF00580"/>
    </source>
</evidence>
<dbReference type="GO" id="GO:0004386">
    <property type="term" value="F:helicase activity"/>
    <property type="evidence" value="ECO:0007669"/>
    <property type="project" value="UniProtKB-KW"/>
</dbReference>
<dbReference type="Pfam" id="PF00580">
    <property type="entry name" value="UvrD-helicase"/>
    <property type="match status" value="1"/>
</dbReference>
<evidence type="ECO:0000256" key="3">
    <source>
        <dbReference type="ARBA" id="ARBA00022806"/>
    </source>
</evidence>
<accession>E3DPH2</accession>
<protein>
    <recommendedName>
        <fullName evidence="5">UvrD-like helicase ATP-binding domain-containing protein</fullName>
    </recommendedName>
</protein>
<dbReference type="GO" id="GO:0005524">
    <property type="term" value="F:ATP binding"/>
    <property type="evidence" value="ECO:0007669"/>
    <property type="project" value="UniProtKB-KW"/>
</dbReference>
<evidence type="ECO:0000256" key="2">
    <source>
        <dbReference type="ARBA" id="ARBA00022801"/>
    </source>
</evidence>
<evidence type="ECO:0000256" key="1">
    <source>
        <dbReference type="ARBA" id="ARBA00022741"/>
    </source>
</evidence>
<dbReference type="EMBL" id="CP002175">
    <property type="protein sequence ID" value="ADO77734.1"/>
    <property type="molecule type" value="Genomic_DNA"/>
</dbReference>
<dbReference type="RefSeq" id="WP_014553754.1">
    <property type="nucleotide sequence ID" value="NC_017455.1"/>
</dbReference>
<feature type="domain" description="UvrD-like helicase ATP-binding" evidence="5">
    <location>
        <begin position="9"/>
        <end position="240"/>
    </location>
</feature>
<dbReference type="SUPFAM" id="SSF52540">
    <property type="entry name" value="P-loop containing nucleoside triphosphate hydrolases"/>
    <property type="match status" value="1"/>
</dbReference>
<evidence type="ECO:0000313" key="6">
    <source>
        <dbReference type="EMBL" id="ADO77734.1"/>
    </source>
</evidence>
<reference evidence="6 7" key="2">
    <citation type="journal article" date="2011" name="Stand. Genomic Sci.">
        <title>Complete genome sequence of the extremely halophilic Halanaerobium praevalens type strain (GSL).</title>
        <authorList>
            <person name="Ivanova N."/>
            <person name="Sikorski J."/>
            <person name="Chertkov O."/>
            <person name="Nolan M."/>
            <person name="Lucas S."/>
            <person name="Hammon N."/>
            <person name="Deshpande S."/>
            <person name="Cheng J.F."/>
            <person name="Tapia R."/>
            <person name="Han C."/>
            <person name="Goodwin L."/>
            <person name="Pitluck S."/>
            <person name="Huntemann M."/>
            <person name="Liolios K."/>
            <person name="Pagani I."/>
            <person name="Mavromatis K."/>
            <person name="Ovchinikova G."/>
            <person name="Pati A."/>
            <person name="Chen A."/>
            <person name="Palaniappan K."/>
            <person name="Land M."/>
            <person name="Hauser L."/>
            <person name="Brambilla E.M."/>
            <person name="Kannan K.P."/>
            <person name="Rohde M."/>
            <person name="Tindall B.J."/>
            <person name="Goker M."/>
            <person name="Detter J.C."/>
            <person name="Woyke T."/>
            <person name="Bristow J."/>
            <person name="Eisen J.A."/>
            <person name="Markowitz V."/>
            <person name="Hugenholtz P."/>
            <person name="Kyrpides N.C."/>
            <person name="Klenk H.P."/>
            <person name="Lapidus A."/>
        </authorList>
    </citation>
    <scope>NUCLEOTIDE SEQUENCE [LARGE SCALE GENOMIC DNA]</scope>
    <source>
        <strain evidence="7">ATCC 33744 / DSM 2228 / GSL</strain>
    </source>
</reference>
<dbReference type="InterPro" id="IPR014016">
    <property type="entry name" value="UvrD-like_ATP-bd"/>
</dbReference>
<dbReference type="Gene3D" id="1.10.10.160">
    <property type="match status" value="1"/>
</dbReference>
<dbReference type="OrthoDB" id="141404at2"/>
<name>E3DPH2_HALPG</name>
<dbReference type="eggNOG" id="COG0210">
    <property type="taxonomic scope" value="Bacteria"/>
</dbReference>
<dbReference type="InterPro" id="IPR027417">
    <property type="entry name" value="P-loop_NTPase"/>
</dbReference>
<keyword evidence="4" id="KW-0067">ATP-binding</keyword>
<dbReference type="HOGENOM" id="CLU_025997_0_0_9"/>
<keyword evidence="1" id="KW-0547">Nucleotide-binding</keyword>
<dbReference type="Proteomes" id="UP000006866">
    <property type="component" value="Chromosome"/>
</dbReference>
<dbReference type="Gene3D" id="3.40.50.300">
    <property type="entry name" value="P-loop containing nucleotide triphosphate hydrolases"/>
    <property type="match status" value="1"/>
</dbReference>
<keyword evidence="2" id="KW-0378">Hydrolase</keyword>
<evidence type="ECO:0000256" key="4">
    <source>
        <dbReference type="ARBA" id="ARBA00022840"/>
    </source>
</evidence>
<organism evidence="6 7">
    <name type="scientific">Halanaerobium praevalens (strain ATCC 33744 / DSM 2228 / GSL)</name>
    <dbReference type="NCBI Taxonomy" id="572479"/>
    <lineage>
        <taxon>Bacteria</taxon>
        <taxon>Bacillati</taxon>
        <taxon>Bacillota</taxon>
        <taxon>Clostridia</taxon>
        <taxon>Halanaerobiales</taxon>
        <taxon>Halanaerobiaceae</taxon>
        <taxon>Halanaerobium</taxon>
    </lineage>
</organism>
<sequence>MYKIYSGNTGSGKTSKLKAEYENLAAEKGSEKILLFLNSARSVSQFREEIDLKLLGNLNIYTYFGFVNQQLNKHWPAVERKYSGENQLIEPTFMNIETSHFLMSNYVAKYRKDKAYFRSIKARPVQIAVQLIDNLNLAAFNMLNFKELKQRLLSWTKKDEERKKYAEQSIEIMKTFRNFSFNYRLFDYSAAITLFNKYLLADKAYLVKLKNKYDYLLVDDLEKLVPAGQNLVKKLSKNQIKGIFTFNESGGFNRFFGGNPAAAKKLFFENEAQIIQMEKNYTAAEASKGLAGEIKNVVQKRKSNLVQSSLLLEEIDSELRGEMLIKVGKKIISLLEKGVKPDQIAIISPKIDKVLSFSLKQILKQKGYQLSNFNRSKRLIDIPFARALLILYLFYCRRTNIVGVSSLQQALSLLLELDPLRSYLLAEEIAASGMKLIDLDQSGLREKINFQAAEKYDYLKEWLQDKKEDNLEIEVFFQLVFSEVLAPLNPSQEDIFACRQMIESVARFQQAVENFHQEKDDLSERYINMIYEGTLAAETLFKGQEKEAGVILASPYKFLFSPELAGVDYLFLLDISSSDWMQSIAKELVNPYIYTEQWQQENDWDDFLDQKIRLNQLSDFLISLIYKVKKGIYIADSFLNSSGKEQEGPLYRWLDVRGD</sequence>
<keyword evidence="3" id="KW-0347">Helicase</keyword>
<reference evidence="7" key="1">
    <citation type="submission" date="2010-10" db="EMBL/GenBank/DDBJ databases">
        <title>The complete genome of Halanaerobium praevalens DSM 2228.</title>
        <authorList>
            <consortium name="US DOE Joint Genome Institute (JGI-PGF)"/>
            <person name="Lucas S."/>
            <person name="Copeland A."/>
            <person name="Lapidus A."/>
            <person name="Glavina del Rio T."/>
            <person name="Dalin E."/>
            <person name="Tice H."/>
            <person name="Bruce D."/>
            <person name="Goodwin L."/>
            <person name="Pitluck S."/>
            <person name="Kyrpides N."/>
            <person name="Mavromatis K."/>
            <person name="Ivanova N."/>
            <person name="Ovchinnikova G."/>
            <person name="Chertkov O."/>
            <person name="Detter J.C."/>
            <person name="Han C."/>
            <person name="Larimer F."/>
            <person name="Land M."/>
            <person name="Hauser L."/>
            <person name="Markowitz V."/>
            <person name="Cheng J.-F."/>
            <person name="Hugenholtz P."/>
            <person name="Woyke T."/>
            <person name="Wu D."/>
            <person name="Tindall B."/>
            <person name="Pomrenke H.G."/>
            <person name="Brambilla E."/>
            <person name="Klenk H.-P."/>
            <person name="Eisen J.A."/>
        </authorList>
    </citation>
    <scope>NUCLEOTIDE SEQUENCE [LARGE SCALE GENOMIC DNA]</scope>
    <source>
        <strain evidence="7">ATCC 33744 / DSM 2228 / GSL</strain>
    </source>
</reference>
<dbReference type="InterPro" id="IPR013986">
    <property type="entry name" value="DExx_box_DNA_helicase_dom_sf"/>
</dbReference>
<dbReference type="AlphaFoldDB" id="E3DPH2"/>
<dbReference type="STRING" id="572479.Hprae_1607"/>
<dbReference type="GO" id="GO:0016787">
    <property type="term" value="F:hydrolase activity"/>
    <property type="evidence" value="ECO:0007669"/>
    <property type="project" value="UniProtKB-KW"/>
</dbReference>
<gene>
    <name evidence="6" type="ordered locus">Hprae_1607</name>
</gene>